<evidence type="ECO:0000313" key="1">
    <source>
        <dbReference type="EMBL" id="KAG8074326.1"/>
    </source>
</evidence>
<organism evidence="1 2">
    <name type="scientific">Zizania palustris</name>
    <name type="common">Northern wild rice</name>
    <dbReference type="NCBI Taxonomy" id="103762"/>
    <lineage>
        <taxon>Eukaryota</taxon>
        <taxon>Viridiplantae</taxon>
        <taxon>Streptophyta</taxon>
        <taxon>Embryophyta</taxon>
        <taxon>Tracheophyta</taxon>
        <taxon>Spermatophyta</taxon>
        <taxon>Magnoliopsida</taxon>
        <taxon>Liliopsida</taxon>
        <taxon>Poales</taxon>
        <taxon>Poaceae</taxon>
        <taxon>BOP clade</taxon>
        <taxon>Oryzoideae</taxon>
        <taxon>Oryzeae</taxon>
        <taxon>Zizaniinae</taxon>
        <taxon>Zizania</taxon>
    </lineage>
</organism>
<comment type="caution">
    <text evidence="1">The sequence shown here is derived from an EMBL/GenBank/DDBJ whole genome shotgun (WGS) entry which is preliminary data.</text>
</comment>
<name>A0A8J5VW99_ZIZPA</name>
<dbReference type="EMBL" id="JAAALK010000283">
    <property type="protein sequence ID" value="KAG8074326.1"/>
    <property type="molecule type" value="Genomic_DNA"/>
</dbReference>
<gene>
    <name evidence="1" type="ORF">GUJ93_ZPchr0006g41472</name>
</gene>
<keyword evidence="2" id="KW-1185">Reference proteome</keyword>
<dbReference type="AlphaFoldDB" id="A0A8J5VW99"/>
<evidence type="ECO:0000313" key="2">
    <source>
        <dbReference type="Proteomes" id="UP000729402"/>
    </source>
</evidence>
<proteinExistence type="predicted"/>
<protein>
    <submittedName>
        <fullName evidence="1">Uncharacterized protein</fullName>
    </submittedName>
</protein>
<dbReference type="Proteomes" id="UP000729402">
    <property type="component" value="Unassembled WGS sequence"/>
</dbReference>
<accession>A0A8J5VW99</accession>
<reference evidence="1" key="1">
    <citation type="journal article" date="2021" name="bioRxiv">
        <title>Whole Genome Assembly and Annotation of Northern Wild Rice, Zizania palustris L., Supports a Whole Genome Duplication in the Zizania Genus.</title>
        <authorList>
            <person name="Haas M."/>
            <person name="Kono T."/>
            <person name="Macchietto M."/>
            <person name="Millas R."/>
            <person name="McGilp L."/>
            <person name="Shao M."/>
            <person name="Duquette J."/>
            <person name="Hirsch C.N."/>
            <person name="Kimball J."/>
        </authorList>
    </citation>
    <scope>NUCLEOTIDE SEQUENCE</scope>
    <source>
        <tissue evidence="1">Fresh leaf tissue</tissue>
    </source>
</reference>
<sequence>MFSPSGCFYWRWLAAGGLWTLEHDLQDNQPLPMHGQAWGRVRRCLDGTVPALEMSPTDLDYDTLMFLQNERFGSFVILEASSLAMTVGPGSDLSGGR</sequence>
<reference evidence="1" key="2">
    <citation type="submission" date="2021-02" db="EMBL/GenBank/DDBJ databases">
        <authorList>
            <person name="Kimball J.A."/>
            <person name="Haas M.W."/>
            <person name="Macchietto M."/>
            <person name="Kono T."/>
            <person name="Duquette J."/>
            <person name="Shao M."/>
        </authorList>
    </citation>
    <scope>NUCLEOTIDE SEQUENCE</scope>
    <source>
        <tissue evidence="1">Fresh leaf tissue</tissue>
    </source>
</reference>